<dbReference type="InterPro" id="IPR016181">
    <property type="entry name" value="Acyl_CoA_acyltransferase"/>
</dbReference>
<feature type="domain" description="N-acetyltransferase" evidence="1">
    <location>
        <begin position="9"/>
        <end position="143"/>
    </location>
</feature>
<dbReference type="CDD" id="cd04301">
    <property type="entry name" value="NAT_SF"/>
    <property type="match status" value="1"/>
</dbReference>
<evidence type="ECO:0000259" key="1">
    <source>
        <dbReference type="PROSITE" id="PS51186"/>
    </source>
</evidence>
<gene>
    <name evidence="2" type="ORF">C7B47_10715</name>
</gene>
<sequence length="168" mass="19172">MKFLMPKSLRVAAASTIEDLEFLREIWRTSWGGDVMVSRGKVYHVSDLFAFVAKQEDEYAGALTYSVADGQSECVTLNALHAYQGIGTALVVAWENWARQNHMKRLWLITSNDNLKALRFYQKRGFRLCRLYPGAIDAARRQKPSIPLCGDEGIPIHDEIELEKWLIP</sequence>
<protein>
    <submittedName>
        <fullName evidence="2">GNAT family N-acetyltransferase</fullName>
    </submittedName>
</protein>
<comment type="caution">
    <text evidence="2">The sequence shown here is derived from an EMBL/GenBank/DDBJ whole genome shotgun (WGS) entry which is preliminary data.</text>
</comment>
<dbReference type="Proteomes" id="UP000242705">
    <property type="component" value="Unassembled WGS sequence"/>
</dbReference>
<keyword evidence="2" id="KW-0808">Transferase</keyword>
<evidence type="ECO:0000313" key="2">
    <source>
        <dbReference type="EMBL" id="PSR26362.1"/>
    </source>
</evidence>
<dbReference type="SUPFAM" id="SSF55729">
    <property type="entry name" value="Acyl-CoA N-acyltransferases (Nat)"/>
    <property type="match status" value="1"/>
</dbReference>
<dbReference type="Pfam" id="PF00583">
    <property type="entry name" value="Acetyltransf_1"/>
    <property type="match status" value="1"/>
</dbReference>
<dbReference type="PROSITE" id="PS51186">
    <property type="entry name" value="GNAT"/>
    <property type="match status" value="1"/>
</dbReference>
<dbReference type="Gene3D" id="3.40.630.30">
    <property type="match status" value="1"/>
</dbReference>
<dbReference type="EMBL" id="PXYX01000023">
    <property type="protein sequence ID" value="PSR26362.1"/>
    <property type="molecule type" value="Genomic_DNA"/>
</dbReference>
<dbReference type="InterPro" id="IPR000182">
    <property type="entry name" value="GNAT_dom"/>
</dbReference>
<organism evidence="2 3">
    <name type="scientific">Sulfobacillus thermosulfidooxidans</name>
    <dbReference type="NCBI Taxonomy" id="28034"/>
    <lineage>
        <taxon>Bacteria</taxon>
        <taxon>Bacillati</taxon>
        <taxon>Bacillota</taxon>
        <taxon>Clostridia</taxon>
        <taxon>Eubacteriales</taxon>
        <taxon>Clostridiales Family XVII. Incertae Sedis</taxon>
        <taxon>Sulfobacillus</taxon>
    </lineage>
</organism>
<evidence type="ECO:0000313" key="3">
    <source>
        <dbReference type="Proteomes" id="UP000242705"/>
    </source>
</evidence>
<dbReference type="AlphaFoldDB" id="A0A2T2WVW7"/>
<proteinExistence type="predicted"/>
<reference evidence="2 3" key="1">
    <citation type="journal article" date="2014" name="BMC Genomics">
        <title>Comparison of environmental and isolate Sulfobacillus genomes reveals diverse carbon, sulfur, nitrogen, and hydrogen metabolisms.</title>
        <authorList>
            <person name="Justice N.B."/>
            <person name="Norman A."/>
            <person name="Brown C.T."/>
            <person name="Singh A."/>
            <person name="Thomas B.C."/>
            <person name="Banfield J.F."/>
        </authorList>
    </citation>
    <scope>NUCLEOTIDE SEQUENCE [LARGE SCALE GENOMIC DNA]</scope>
    <source>
        <strain evidence="2">AMDSBA5</strain>
    </source>
</reference>
<name>A0A2T2WVW7_SULTH</name>
<dbReference type="GO" id="GO:0016747">
    <property type="term" value="F:acyltransferase activity, transferring groups other than amino-acyl groups"/>
    <property type="evidence" value="ECO:0007669"/>
    <property type="project" value="InterPro"/>
</dbReference>
<accession>A0A2T2WVW7</accession>